<evidence type="ECO:0000256" key="9">
    <source>
        <dbReference type="ARBA" id="ARBA00031501"/>
    </source>
</evidence>
<accession>A0A939DHQ7</accession>
<evidence type="ECO:0000256" key="7">
    <source>
        <dbReference type="ARBA" id="ARBA00023277"/>
    </source>
</evidence>
<reference evidence="12" key="1">
    <citation type="submission" date="2021-02" db="EMBL/GenBank/DDBJ databases">
        <title>PHA producing bacteria isolated from coastal sediment in Guangdong, Shenzhen.</title>
        <authorList>
            <person name="Zheng W."/>
            <person name="Yu S."/>
            <person name="Huang Y."/>
        </authorList>
    </citation>
    <scope>NUCLEOTIDE SEQUENCE</scope>
    <source>
        <strain evidence="12">TN14-10</strain>
    </source>
</reference>
<comment type="caution">
    <text evidence="12">The sequence shown here is derived from an EMBL/GenBank/DDBJ whole genome shotgun (WGS) entry which is preliminary data.</text>
</comment>
<dbReference type="InterPro" id="IPR048458">
    <property type="entry name" value="MalQ_N"/>
</dbReference>
<protein>
    <recommendedName>
        <fullName evidence="4 10">4-alpha-glucanotransferase</fullName>
        <ecNumber evidence="3 10">2.4.1.25</ecNumber>
    </recommendedName>
    <alternativeName>
        <fullName evidence="8 10">Amylomaltase</fullName>
    </alternativeName>
    <alternativeName>
        <fullName evidence="9 10">Disproportionating enzyme</fullName>
    </alternativeName>
</protein>
<keyword evidence="5 10" id="KW-0328">Glycosyltransferase</keyword>
<name>A0A939DHQ7_9GAMM</name>
<comment type="catalytic activity">
    <reaction evidence="1 10">
        <text>Transfers a segment of a (1-&gt;4)-alpha-D-glucan to a new position in an acceptor, which may be glucose or a (1-&gt;4)-alpha-D-glucan.</text>
        <dbReference type="EC" id="2.4.1.25"/>
    </reaction>
</comment>
<keyword evidence="7 10" id="KW-0119">Carbohydrate metabolism</keyword>
<evidence type="ECO:0000256" key="10">
    <source>
        <dbReference type="RuleBase" id="RU361207"/>
    </source>
</evidence>
<dbReference type="AlphaFoldDB" id="A0A939DHQ7"/>
<dbReference type="Pfam" id="PF21226">
    <property type="entry name" value="MalQ_N"/>
    <property type="match status" value="1"/>
</dbReference>
<dbReference type="GO" id="GO:0005975">
    <property type="term" value="P:carbohydrate metabolic process"/>
    <property type="evidence" value="ECO:0007669"/>
    <property type="project" value="InterPro"/>
</dbReference>
<dbReference type="Proteomes" id="UP000664303">
    <property type="component" value="Unassembled WGS sequence"/>
</dbReference>
<evidence type="ECO:0000313" key="13">
    <source>
        <dbReference type="Proteomes" id="UP000664303"/>
    </source>
</evidence>
<evidence type="ECO:0000259" key="11">
    <source>
        <dbReference type="Pfam" id="PF21226"/>
    </source>
</evidence>
<dbReference type="InterPro" id="IPR003385">
    <property type="entry name" value="Glyco_hydro_77"/>
</dbReference>
<dbReference type="EC" id="2.4.1.25" evidence="3 10"/>
<sequence length="693" mass="78106">MDALEKLLYLSGISADFLGYDGQRQAVSREDRLRALRAMGYDAGDPEAVDRAIAELDAEPWRDVLRPCYIVEAEAAHVALQLPPGQGQRDFDWVLQLEGGARRSGRCRPGQLPEVGEYRIGDRRYAAHRLALGQLPPGYHQLCLHDGEGDIRAQVIACPSRAHDMPGEDRFWGATCQLYTLRSARNWGVGDFTDLTELVNQLAGLGADLVGLNPLHAPCSDSPDAASPYSPSDRRFLNPVYLDPECMPDWQECGGAALLTAARVARRRALHDAARVDYHGVNTLKYELYEALFAHFLECHLDGGSARADEFRAFVDTRGAALEHFVAHEMAHNPYARRFRDCPRFFGYLQWQAQAQLARCHQQALDAGMRIGLMRDLAVGAVRPGSEVAQFRGLFLPGVTVGAPPDPLGPLGQDWGFPAMSPLAMRRQRFGHFIELLRSNMAAAGALRIDHAMALERLWWCLPESAQGPRSGLYVYYPREELLALLRLESQRSGCLVIGEDLGVVPEGFRRRMRESHIYGNRLLYFDTHLDGRQRLPWEQVPDTLLMVTNHDVPTLADWWSGSDLRRRFELGLIACPEVLEAARARRREEKTRLLDWLVHSGVWAEPSESLDPDRVFDMALCRAIHQACARGRSRLLLLQLEDLQLLREPVNIPGTWREYPNWRRKQGADTRSLLADPQVRDLLAAVDRERKS</sequence>
<dbReference type="Gene3D" id="3.20.20.80">
    <property type="entry name" value="Glycosidases"/>
    <property type="match status" value="1"/>
</dbReference>
<proteinExistence type="inferred from homology"/>
<dbReference type="PANTHER" id="PTHR32438">
    <property type="entry name" value="4-ALPHA-GLUCANOTRANSFERASE DPE1, CHLOROPLASTIC/AMYLOPLASTIC"/>
    <property type="match status" value="1"/>
</dbReference>
<evidence type="ECO:0000256" key="6">
    <source>
        <dbReference type="ARBA" id="ARBA00022679"/>
    </source>
</evidence>
<dbReference type="EMBL" id="JAFKCZ010000016">
    <property type="protein sequence ID" value="MBN7798545.1"/>
    <property type="molecule type" value="Genomic_DNA"/>
</dbReference>
<dbReference type="InterPro" id="IPR017853">
    <property type="entry name" value="GH"/>
</dbReference>
<evidence type="ECO:0000256" key="2">
    <source>
        <dbReference type="ARBA" id="ARBA00005684"/>
    </source>
</evidence>
<evidence type="ECO:0000313" key="12">
    <source>
        <dbReference type="EMBL" id="MBN7798545.1"/>
    </source>
</evidence>
<dbReference type="RefSeq" id="WP_206561995.1">
    <property type="nucleotide sequence ID" value="NZ_JAFKCZ010000016.1"/>
</dbReference>
<keyword evidence="6 10" id="KW-0808">Transferase</keyword>
<evidence type="ECO:0000256" key="8">
    <source>
        <dbReference type="ARBA" id="ARBA00031423"/>
    </source>
</evidence>
<dbReference type="GO" id="GO:0004134">
    <property type="term" value="F:4-alpha-glucanotransferase activity"/>
    <property type="evidence" value="ECO:0007669"/>
    <property type="project" value="UniProtKB-EC"/>
</dbReference>
<evidence type="ECO:0000256" key="3">
    <source>
        <dbReference type="ARBA" id="ARBA00012560"/>
    </source>
</evidence>
<dbReference type="PANTHER" id="PTHR32438:SF5">
    <property type="entry name" value="4-ALPHA-GLUCANOTRANSFERASE DPE1, CHLOROPLASTIC_AMYLOPLASTIC"/>
    <property type="match status" value="1"/>
</dbReference>
<evidence type="ECO:0000256" key="4">
    <source>
        <dbReference type="ARBA" id="ARBA00020295"/>
    </source>
</evidence>
<evidence type="ECO:0000256" key="1">
    <source>
        <dbReference type="ARBA" id="ARBA00000439"/>
    </source>
</evidence>
<evidence type="ECO:0000256" key="5">
    <source>
        <dbReference type="ARBA" id="ARBA00022676"/>
    </source>
</evidence>
<organism evidence="12 13">
    <name type="scientific">Parahaliea mediterranea</name>
    <dbReference type="NCBI Taxonomy" id="651086"/>
    <lineage>
        <taxon>Bacteria</taxon>
        <taxon>Pseudomonadati</taxon>
        <taxon>Pseudomonadota</taxon>
        <taxon>Gammaproteobacteria</taxon>
        <taxon>Cellvibrionales</taxon>
        <taxon>Halieaceae</taxon>
        <taxon>Parahaliea</taxon>
    </lineage>
</organism>
<dbReference type="SUPFAM" id="SSF51445">
    <property type="entry name" value="(Trans)glycosidases"/>
    <property type="match status" value="1"/>
</dbReference>
<comment type="similarity">
    <text evidence="2 10">Belongs to the disproportionating enzyme family.</text>
</comment>
<dbReference type="Pfam" id="PF02446">
    <property type="entry name" value="Glyco_hydro_77"/>
    <property type="match status" value="2"/>
</dbReference>
<dbReference type="NCBIfam" id="TIGR00217">
    <property type="entry name" value="malQ"/>
    <property type="match status" value="1"/>
</dbReference>
<feature type="domain" description="MalQ N-terminal beta-sandwich" evidence="11">
    <location>
        <begin position="67"/>
        <end position="159"/>
    </location>
</feature>
<gene>
    <name evidence="12" type="primary">malQ</name>
    <name evidence="12" type="ORF">JYP50_18225</name>
</gene>
<keyword evidence="13" id="KW-1185">Reference proteome</keyword>